<proteinExistence type="predicted"/>
<evidence type="ECO:0000313" key="3">
    <source>
        <dbReference type="Proteomes" id="UP000808337"/>
    </source>
</evidence>
<keyword evidence="2" id="KW-0378">Hydrolase</keyword>
<reference evidence="2 3" key="1">
    <citation type="submission" date="2020-10" db="EMBL/GenBank/DDBJ databases">
        <title>Connecting structure to function with the recovery of over 1000 high-quality activated sludge metagenome-assembled genomes encoding full-length rRNA genes using long-read sequencing.</title>
        <authorList>
            <person name="Singleton C.M."/>
            <person name="Petriglieri F."/>
            <person name="Kristensen J.M."/>
            <person name="Kirkegaard R.H."/>
            <person name="Michaelsen T.Y."/>
            <person name="Andersen M.H."/>
            <person name="Karst S.M."/>
            <person name="Dueholm M.S."/>
            <person name="Nielsen P.H."/>
            <person name="Albertsen M."/>
        </authorList>
    </citation>
    <scope>NUCLEOTIDE SEQUENCE [LARGE SCALE GENOMIC DNA]</scope>
    <source>
        <strain evidence="2">Ribe_18-Q3-R11-54_MAXAC.273</strain>
    </source>
</reference>
<dbReference type="GO" id="GO:0016787">
    <property type="term" value="F:hydrolase activity"/>
    <property type="evidence" value="ECO:0007669"/>
    <property type="project" value="UniProtKB-KW"/>
</dbReference>
<dbReference type="Proteomes" id="UP000808337">
    <property type="component" value="Unassembled WGS sequence"/>
</dbReference>
<dbReference type="EMBL" id="JADKGY010000001">
    <property type="protein sequence ID" value="MBK9982051.1"/>
    <property type="molecule type" value="Genomic_DNA"/>
</dbReference>
<name>A0A9D7STL1_9BACT</name>
<evidence type="ECO:0000313" key="2">
    <source>
        <dbReference type="EMBL" id="MBK9982051.1"/>
    </source>
</evidence>
<dbReference type="Pfam" id="PF04307">
    <property type="entry name" value="YdjM"/>
    <property type="match status" value="1"/>
</dbReference>
<feature type="transmembrane region" description="Helical" evidence="1">
    <location>
        <begin position="226"/>
        <end position="244"/>
    </location>
</feature>
<protein>
    <submittedName>
        <fullName evidence="2">Metal-dependent hydrolase</fullName>
    </submittedName>
</protein>
<organism evidence="2 3">
    <name type="scientific">Candidatus Opimibacter skivensis</name>
    <dbReference type="NCBI Taxonomy" id="2982028"/>
    <lineage>
        <taxon>Bacteria</taxon>
        <taxon>Pseudomonadati</taxon>
        <taxon>Bacteroidota</taxon>
        <taxon>Saprospiria</taxon>
        <taxon>Saprospirales</taxon>
        <taxon>Saprospiraceae</taxon>
        <taxon>Candidatus Opimibacter</taxon>
    </lineage>
</organism>
<sequence>MDSLTHLVLGAAIGEVVLGKKIGNRALIWCAIGETIPDFDVIGNLFMSPTGALGFHRGFTHSIMFALIAPLIFGGLVYQLYHTEGHKKNIWKYLISALNFLLLFSLIVGANYLFKADHHPRWWLLMVSVGFGIYLTWRLYKFYLTKNLETPKTTYGQWYLLFFLAFSTHILIDSCTTYGTQLFLPFSNYRVAFNNIAVADLFYTIPFLICAIIFPFFKRGSKPRAFFNWLGIGISCAYMLFTIINKVHMDNVFEKALAHRGIEVTRCKATPTILNNFLWNFVAEGTDKYYVGLYSNFDTDPNVHYLNELPKNDSIKQTLSTYKEYKTILWFSDGLLAAFPADTMTVLSDLRYGGMTDTIRDYHDMIFNFYVQEKDGGLKVLTERTPSNESFGELLKKFIKRVEGY</sequence>
<feature type="transmembrane region" description="Helical" evidence="1">
    <location>
        <begin position="120"/>
        <end position="137"/>
    </location>
</feature>
<evidence type="ECO:0000256" key="1">
    <source>
        <dbReference type="SAM" id="Phobius"/>
    </source>
</evidence>
<keyword evidence="1" id="KW-0812">Transmembrane</keyword>
<dbReference type="InterPro" id="IPR007404">
    <property type="entry name" value="YdjM-like"/>
</dbReference>
<keyword evidence="1" id="KW-1133">Transmembrane helix</keyword>
<accession>A0A9D7STL1</accession>
<feature type="transmembrane region" description="Helical" evidence="1">
    <location>
        <begin position="93"/>
        <end position="114"/>
    </location>
</feature>
<feature type="transmembrane region" description="Helical" evidence="1">
    <location>
        <begin position="63"/>
        <end position="81"/>
    </location>
</feature>
<gene>
    <name evidence="2" type="ORF">IPP15_06420</name>
</gene>
<dbReference type="PANTHER" id="PTHR40031:SF1">
    <property type="entry name" value="MEMBRANE-BOUND METAL-DEPENDENT HYDROLASE"/>
    <property type="match status" value="1"/>
</dbReference>
<feature type="transmembrane region" description="Helical" evidence="1">
    <location>
        <begin position="158"/>
        <end position="179"/>
    </location>
</feature>
<feature type="transmembrane region" description="Helical" evidence="1">
    <location>
        <begin position="191"/>
        <end position="214"/>
    </location>
</feature>
<dbReference type="PANTHER" id="PTHR40031">
    <property type="entry name" value="HYPOTHETICAL MEMBRANE SPANNING PROTEIN"/>
    <property type="match status" value="1"/>
</dbReference>
<comment type="caution">
    <text evidence="2">The sequence shown here is derived from an EMBL/GenBank/DDBJ whole genome shotgun (WGS) entry which is preliminary data.</text>
</comment>
<keyword evidence="1" id="KW-0472">Membrane</keyword>
<dbReference type="AlphaFoldDB" id="A0A9D7STL1"/>
<dbReference type="InterPro" id="IPR053170">
    <property type="entry name" value="Transcription_regulator"/>
</dbReference>